<evidence type="ECO:0000313" key="4">
    <source>
        <dbReference type="Proteomes" id="UP000315783"/>
    </source>
</evidence>
<name>A0A545VRH1_9HYPO</name>
<dbReference type="InterPro" id="IPR039298">
    <property type="entry name" value="ACOT13"/>
</dbReference>
<dbReference type="Gene3D" id="3.10.129.10">
    <property type="entry name" value="Hotdog Thioesterase"/>
    <property type="match status" value="1"/>
</dbReference>
<dbReference type="InterPro" id="IPR029069">
    <property type="entry name" value="HotDog_dom_sf"/>
</dbReference>
<accession>A0A545VRH1</accession>
<dbReference type="STRING" id="43265.A0A545VRH1"/>
<keyword evidence="4" id="KW-1185">Reference proteome</keyword>
<comment type="caution">
    <text evidence="3">The sequence shown here is derived from an EMBL/GenBank/DDBJ whole genome shotgun (WGS) entry which is preliminary data.</text>
</comment>
<evidence type="ECO:0000313" key="3">
    <source>
        <dbReference type="EMBL" id="TQV92426.1"/>
    </source>
</evidence>
<comment type="similarity">
    <text evidence="1">Belongs to the thioesterase PaaI family.</text>
</comment>
<dbReference type="EMBL" id="SPUK01000015">
    <property type="protein sequence ID" value="TQV92426.1"/>
    <property type="molecule type" value="Genomic_DNA"/>
</dbReference>
<reference evidence="3 4" key="1">
    <citation type="journal article" date="2019" name="Appl. Microbiol. Biotechnol.">
        <title>Genome sequence of Isaria javanica and comparative genome analysis insights into family S53 peptidase evolution in fungal entomopathogens.</title>
        <authorList>
            <person name="Lin R."/>
            <person name="Zhang X."/>
            <person name="Xin B."/>
            <person name="Zou M."/>
            <person name="Gao Y."/>
            <person name="Qin F."/>
            <person name="Hu Q."/>
            <person name="Xie B."/>
            <person name="Cheng X."/>
        </authorList>
    </citation>
    <scope>NUCLEOTIDE SEQUENCE [LARGE SCALE GENOMIC DNA]</scope>
    <source>
        <strain evidence="3 4">IJ1G</strain>
    </source>
</reference>
<dbReference type="Proteomes" id="UP000315783">
    <property type="component" value="Unassembled WGS sequence"/>
</dbReference>
<dbReference type="InterPro" id="IPR006683">
    <property type="entry name" value="Thioestr_dom"/>
</dbReference>
<feature type="domain" description="Thioesterase" evidence="2">
    <location>
        <begin position="73"/>
        <end position="142"/>
    </location>
</feature>
<dbReference type="PANTHER" id="PTHR21660">
    <property type="entry name" value="THIOESTERASE SUPERFAMILY MEMBER-RELATED"/>
    <property type="match status" value="1"/>
</dbReference>
<dbReference type="Pfam" id="PF03061">
    <property type="entry name" value="4HBT"/>
    <property type="match status" value="1"/>
</dbReference>
<sequence>MAPMEAQLPAPAGAGATVSDAIRTQHVQAVLDALKRRSPIYGTILPTLTLHAASQGRVVCRLVLDAVHVNSRGGLHGAVSATIVDMTTGMAIASWDLRDTTGASADMHLSYLGTAVGGDELEITATSEKVGGSLAFVTVRIDKIGPDGARTPVTLAQHTKFVRASAKNPSTGVSTPV</sequence>
<gene>
    <name evidence="3" type="ORF">IF1G_08944</name>
</gene>
<organism evidence="3 4">
    <name type="scientific">Cordyceps javanica</name>
    <dbReference type="NCBI Taxonomy" id="43265"/>
    <lineage>
        <taxon>Eukaryota</taxon>
        <taxon>Fungi</taxon>
        <taxon>Dikarya</taxon>
        <taxon>Ascomycota</taxon>
        <taxon>Pezizomycotina</taxon>
        <taxon>Sordariomycetes</taxon>
        <taxon>Hypocreomycetidae</taxon>
        <taxon>Hypocreales</taxon>
        <taxon>Cordycipitaceae</taxon>
        <taxon>Cordyceps</taxon>
    </lineage>
</organism>
<dbReference type="CDD" id="cd03443">
    <property type="entry name" value="PaaI_thioesterase"/>
    <property type="match status" value="1"/>
</dbReference>
<protein>
    <submittedName>
        <fullName evidence="3">Acyl-coenzyme A thioesterase 13</fullName>
    </submittedName>
</protein>
<dbReference type="PANTHER" id="PTHR21660:SF11">
    <property type="entry name" value="FAMILY PROTEIN, PUTATIVE (AFU_ORTHOLOGUE AFUA_4G04355)-RELATED"/>
    <property type="match status" value="1"/>
</dbReference>
<dbReference type="AlphaFoldDB" id="A0A545VRH1"/>
<evidence type="ECO:0000256" key="1">
    <source>
        <dbReference type="ARBA" id="ARBA00008324"/>
    </source>
</evidence>
<dbReference type="OrthoDB" id="46529at2759"/>
<dbReference type="SUPFAM" id="SSF54637">
    <property type="entry name" value="Thioesterase/thiol ester dehydrase-isomerase"/>
    <property type="match status" value="1"/>
</dbReference>
<evidence type="ECO:0000259" key="2">
    <source>
        <dbReference type="Pfam" id="PF03061"/>
    </source>
</evidence>
<proteinExistence type="inferred from homology"/>
<dbReference type="GO" id="GO:0047617">
    <property type="term" value="F:fatty acyl-CoA hydrolase activity"/>
    <property type="evidence" value="ECO:0007669"/>
    <property type="project" value="InterPro"/>
</dbReference>